<dbReference type="Gene3D" id="6.10.340.10">
    <property type="match status" value="1"/>
</dbReference>
<dbReference type="EMBL" id="CP127295">
    <property type="protein sequence ID" value="WIY06599.1"/>
    <property type="molecule type" value="Genomic_DNA"/>
</dbReference>
<dbReference type="CDD" id="cd00075">
    <property type="entry name" value="HATPase"/>
    <property type="match status" value="1"/>
</dbReference>
<dbReference type="EC" id="2.7.13.3" evidence="3"/>
<evidence type="ECO:0000256" key="6">
    <source>
        <dbReference type="ARBA" id="ARBA00022692"/>
    </source>
</evidence>
<keyword evidence="5" id="KW-0808">Transferase</keyword>
<dbReference type="Pfam" id="PF00672">
    <property type="entry name" value="HAMP"/>
    <property type="match status" value="1"/>
</dbReference>
<evidence type="ECO:0000256" key="8">
    <source>
        <dbReference type="ARBA" id="ARBA00022989"/>
    </source>
</evidence>
<dbReference type="InterPro" id="IPR036890">
    <property type="entry name" value="HATPase_C_sf"/>
</dbReference>
<dbReference type="SUPFAM" id="SSF47384">
    <property type="entry name" value="Homodimeric domain of signal transducing histidine kinase"/>
    <property type="match status" value="1"/>
</dbReference>
<keyword evidence="16" id="KW-1185">Reference proteome</keyword>
<comment type="subcellular location">
    <subcellularLocation>
        <location evidence="2">Cell membrane</location>
    </subcellularLocation>
</comment>
<evidence type="ECO:0000256" key="3">
    <source>
        <dbReference type="ARBA" id="ARBA00012438"/>
    </source>
</evidence>
<feature type="domain" description="Histidine kinase" evidence="13">
    <location>
        <begin position="238"/>
        <end position="450"/>
    </location>
</feature>
<keyword evidence="10 12" id="KW-0472">Membrane</keyword>
<keyword evidence="4" id="KW-0597">Phosphoprotein</keyword>
<dbReference type="PANTHER" id="PTHR45436">
    <property type="entry name" value="SENSOR HISTIDINE KINASE YKOH"/>
    <property type="match status" value="1"/>
</dbReference>
<dbReference type="PROSITE" id="PS50109">
    <property type="entry name" value="HIS_KIN"/>
    <property type="match status" value="1"/>
</dbReference>
<gene>
    <name evidence="15" type="ORF">QRX60_23135</name>
</gene>
<dbReference type="CDD" id="cd06225">
    <property type="entry name" value="HAMP"/>
    <property type="match status" value="1"/>
</dbReference>
<feature type="transmembrane region" description="Helical" evidence="12">
    <location>
        <begin position="154"/>
        <end position="176"/>
    </location>
</feature>
<name>A0A9Y2NLY1_9PSEU</name>
<feature type="domain" description="HAMP" evidence="14">
    <location>
        <begin position="178"/>
        <end position="230"/>
    </location>
</feature>
<protein>
    <recommendedName>
        <fullName evidence="3">histidine kinase</fullName>
        <ecNumber evidence="3">2.7.13.3</ecNumber>
    </recommendedName>
</protein>
<dbReference type="Gene3D" id="1.10.287.130">
    <property type="match status" value="1"/>
</dbReference>
<dbReference type="KEGG" id="amog:QRX60_23135"/>
<dbReference type="InterPro" id="IPR005467">
    <property type="entry name" value="His_kinase_dom"/>
</dbReference>
<dbReference type="Pfam" id="PF02518">
    <property type="entry name" value="HATPase_c"/>
    <property type="match status" value="1"/>
</dbReference>
<sequence length="465" mass="47301">MTGDRSLTWGPLAWRLLLAFVLVALSSVLVLTAAALLGTDRGLAAAERADRQQAAEQVAAAAGAAYAEAGSWAGARLDAATALAAGAGARLVVRDAGGAPVTGRGHGMPGMGNPMAGALGAGRVDAPVVVAGVTVGSVQLAFGTSTASAAKDVAWGWIALAAAVALLLAATASWFVSRRIAAPLVRLTTTAKHIAAGDRSARARLRAPGELGELAEAFDHMADQVTRADRARRNLTADVAHELRTPLATLQAGLEELRDGLEPPDVERLTSLHDQALRLGRVVQDLADLTAAEDAAISLHLADLDLGSLAGEVVTAHSARLRAAGLDVRTELTGPIPVRADPDRLHQAVGNLLGNAARYARPGDSVTVRTHSAGGTPTIEVSDTGPGIPADELPHVFERLWRGRAGTSVAGAGIGLAVVREIVTAHGGTVTATSGPGGGSTFTITLPPGSGQERVAGSRARARLQ</sequence>
<dbReference type="PROSITE" id="PS50885">
    <property type="entry name" value="HAMP"/>
    <property type="match status" value="1"/>
</dbReference>
<keyword evidence="7 15" id="KW-0418">Kinase</keyword>
<dbReference type="SMART" id="SM00304">
    <property type="entry name" value="HAMP"/>
    <property type="match status" value="1"/>
</dbReference>
<dbReference type="InterPro" id="IPR003594">
    <property type="entry name" value="HATPase_dom"/>
</dbReference>
<evidence type="ECO:0000259" key="14">
    <source>
        <dbReference type="PROSITE" id="PS50885"/>
    </source>
</evidence>
<evidence type="ECO:0000256" key="10">
    <source>
        <dbReference type="ARBA" id="ARBA00023136"/>
    </source>
</evidence>
<dbReference type="PRINTS" id="PR00344">
    <property type="entry name" value="BCTRLSENSOR"/>
</dbReference>
<feature type="region of interest" description="Disordered" evidence="11">
    <location>
        <begin position="430"/>
        <end position="465"/>
    </location>
</feature>
<proteinExistence type="predicted"/>
<evidence type="ECO:0000313" key="15">
    <source>
        <dbReference type="EMBL" id="WIY06599.1"/>
    </source>
</evidence>
<dbReference type="SUPFAM" id="SSF158472">
    <property type="entry name" value="HAMP domain-like"/>
    <property type="match status" value="1"/>
</dbReference>
<dbReference type="RefSeq" id="WP_286002858.1">
    <property type="nucleotide sequence ID" value="NZ_CP127295.1"/>
</dbReference>
<dbReference type="InterPro" id="IPR036097">
    <property type="entry name" value="HisK_dim/P_sf"/>
</dbReference>
<dbReference type="Pfam" id="PF00512">
    <property type="entry name" value="HisKA"/>
    <property type="match status" value="1"/>
</dbReference>
<feature type="transmembrane region" description="Helical" evidence="12">
    <location>
        <begin position="12"/>
        <end position="38"/>
    </location>
</feature>
<dbReference type="PANTHER" id="PTHR45436:SF5">
    <property type="entry name" value="SENSOR HISTIDINE KINASE TRCS"/>
    <property type="match status" value="1"/>
</dbReference>
<organism evidence="15 16">
    <name type="scientific">Amycolatopsis mongoliensis</name>
    <dbReference type="NCBI Taxonomy" id="715475"/>
    <lineage>
        <taxon>Bacteria</taxon>
        <taxon>Bacillati</taxon>
        <taxon>Actinomycetota</taxon>
        <taxon>Actinomycetes</taxon>
        <taxon>Pseudonocardiales</taxon>
        <taxon>Pseudonocardiaceae</taxon>
        <taxon>Amycolatopsis</taxon>
    </lineage>
</organism>
<dbReference type="GO" id="GO:0005886">
    <property type="term" value="C:plasma membrane"/>
    <property type="evidence" value="ECO:0007669"/>
    <property type="project" value="UniProtKB-SubCell"/>
</dbReference>
<evidence type="ECO:0000256" key="5">
    <source>
        <dbReference type="ARBA" id="ARBA00022679"/>
    </source>
</evidence>
<evidence type="ECO:0000256" key="12">
    <source>
        <dbReference type="SAM" id="Phobius"/>
    </source>
</evidence>
<evidence type="ECO:0000313" key="16">
    <source>
        <dbReference type="Proteomes" id="UP001239397"/>
    </source>
</evidence>
<comment type="catalytic activity">
    <reaction evidence="1">
        <text>ATP + protein L-histidine = ADP + protein N-phospho-L-histidine.</text>
        <dbReference type="EC" id="2.7.13.3"/>
    </reaction>
</comment>
<dbReference type="InterPro" id="IPR003660">
    <property type="entry name" value="HAMP_dom"/>
</dbReference>
<evidence type="ECO:0000256" key="2">
    <source>
        <dbReference type="ARBA" id="ARBA00004236"/>
    </source>
</evidence>
<evidence type="ECO:0000256" key="7">
    <source>
        <dbReference type="ARBA" id="ARBA00022777"/>
    </source>
</evidence>
<dbReference type="Proteomes" id="UP001239397">
    <property type="component" value="Chromosome"/>
</dbReference>
<dbReference type="Gene3D" id="3.30.565.10">
    <property type="entry name" value="Histidine kinase-like ATPase, C-terminal domain"/>
    <property type="match status" value="1"/>
</dbReference>
<dbReference type="InterPro" id="IPR003661">
    <property type="entry name" value="HisK_dim/P_dom"/>
</dbReference>
<dbReference type="InterPro" id="IPR004358">
    <property type="entry name" value="Sig_transdc_His_kin-like_C"/>
</dbReference>
<evidence type="ECO:0000256" key="1">
    <source>
        <dbReference type="ARBA" id="ARBA00000085"/>
    </source>
</evidence>
<keyword evidence="9" id="KW-0902">Two-component regulatory system</keyword>
<dbReference type="SMART" id="SM00388">
    <property type="entry name" value="HisKA"/>
    <property type="match status" value="1"/>
</dbReference>
<evidence type="ECO:0000259" key="13">
    <source>
        <dbReference type="PROSITE" id="PS50109"/>
    </source>
</evidence>
<dbReference type="AlphaFoldDB" id="A0A9Y2NLY1"/>
<dbReference type="InterPro" id="IPR050428">
    <property type="entry name" value="TCS_sensor_his_kinase"/>
</dbReference>
<evidence type="ECO:0000256" key="9">
    <source>
        <dbReference type="ARBA" id="ARBA00023012"/>
    </source>
</evidence>
<dbReference type="CDD" id="cd00082">
    <property type="entry name" value="HisKA"/>
    <property type="match status" value="1"/>
</dbReference>
<dbReference type="GO" id="GO:0000155">
    <property type="term" value="F:phosphorelay sensor kinase activity"/>
    <property type="evidence" value="ECO:0007669"/>
    <property type="project" value="InterPro"/>
</dbReference>
<dbReference type="FunFam" id="3.30.565.10:FF:000006">
    <property type="entry name" value="Sensor histidine kinase WalK"/>
    <property type="match status" value="1"/>
</dbReference>
<keyword evidence="8 12" id="KW-1133">Transmembrane helix</keyword>
<evidence type="ECO:0000256" key="11">
    <source>
        <dbReference type="SAM" id="MobiDB-lite"/>
    </source>
</evidence>
<dbReference type="SMART" id="SM00387">
    <property type="entry name" value="HATPase_c"/>
    <property type="match status" value="1"/>
</dbReference>
<accession>A0A9Y2NLY1</accession>
<evidence type="ECO:0000256" key="4">
    <source>
        <dbReference type="ARBA" id="ARBA00022553"/>
    </source>
</evidence>
<reference evidence="15 16" key="1">
    <citation type="submission" date="2023-06" db="EMBL/GenBank/DDBJ databases">
        <authorList>
            <person name="Oyuntsetseg B."/>
            <person name="Kim S.B."/>
        </authorList>
    </citation>
    <scope>NUCLEOTIDE SEQUENCE [LARGE SCALE GENOMIC DNA]</scope>
    <source>
        <strain evidence="15 16">4-36</strain>
    </source>
</reference>
<dbReference type="SUPFAM" id="SSF55874">
    <property type="entry name" value="ATPase domain of HSP90 chaperone/DNA topoisomerase II/histidine kinase"/>
    <property type="match status" value="1"/>
</dbReference>
<keyword evidence="6 12" id="KW-0812">Transmembrane</keyword>